<proteinExistence type="predicted"/>
<gene>
    <name evidence="1" type="ORF">BS1321_13020</name>
</gene>
<dbReference type="EMBL" id="CP017704">
    <property type="protein sequence ID" value="ASS94757.1"/>
    <property type="molecule type" value="Genomic_DNA"/>
</dbReference>
<dbReference type="Proteomes" id="UP000214618">
    <property type="component" value="Chromosome"/>
</dbReference>
<reference evidence="1 2" key="1">
    <citation type="submission" date="2016-10" db="EMBL/GenBank/DDBJ databases">
        <title>The whole genome sequencing and assembly of Bacillus simplex DSM 1321 strain.</title>
        <authorList>
            <person name="Park M.-K."/>
            <person name="Lee Y.-J."/>
            <person name="Yi H."/>
            <person name="Bahn Y.-S."/>
            <person name="Kim J.F."/>
            <person name="Lee D.-W."/>
        </authorList>
    </citation>
    <scope>NUCLEOTIDE SEQUENCE [LARGE SCALE GENOMIC DNA]</scope>
    <source>
        <strain evidence="1 2">DSM 1321</strain>
    </source>
</reference>
<evidence type="ECO:0000313" key="1">
    <source>
        <dbReference type="EMBL" id="ASS94757.1"/>
    </source>
</evidence>
<name>A0A223EHL9_9BACI</name>
<organism evidence="1 2">
    <name type="scientific">Peribacillus simplex NBRC 15720 = DSM 1321</name>
    <dbReference type="NCBI Taxonomy" id="1349754"/>
    <lineage>
        <taxon>Bacteria</taxon>
        <taxon>Bacillati</taxon>
        <taxon>Bacillota</taxon>
        <taxon>Bacilli</taxon>
        <taxon>Bacillales</taxon>
        <taxon>Bacillaceae</taxon>
        <taxon>Peribacillus</taxon>
    </lineage>
</organism>
<sequence length="61" mass="7193">MVAAVKDITKLVDRQMQSVGSRQSKKWLLSQKKHLLERKKWRLRQANKHNHGKCRKIGNVT</sequence>
<evidence type="ECO:0000313" key="2">
    <source>
        <dbReference type="Proteomes" id="UP000214618"/>
    </source>
</evidence>
<accession>A0A223EHL9</accession>
<dbReference type="AlphaFoldDB" id="A0A223EHL9"/>
<protein>
    <submittedName>
        <fullName evidence="1">Uncharacterized protein</fullName>
    </submittedName>
</protein>